<feature type="transmembrane region" description="Helical" evidence="6">
    <location>
        <begin position="387"/>
        <end position="412"/>
    </location>
</feature>
<keyword evidence="2 4" id="KW-0238">DNA-binding</keyword>
<evidence type="ECO:0000256" key="3">
    <source>
        <dbReference type="ARBA" id="ARBA00023242"/>
    </source>
</evidence>
<dbReference type="Pfam" id="PF00250">
    <property type="entry name" value="Forkhead"/>
    <property type="match status" value="1"/>
</dbReference>
<dbReference type="PROSITE" id="PS00657">
    <property type="entry name" value="FORK_HEAD_1"/>
    <property type="match status" value="1"/>
</dbReference>
<proteinExistence type="predicted"/>
<dbReference type="Proteomes" id="UP000694560">
    <property type="component" value="Unplaced"/>
</dbReference>
<dbReference type="InterPro" id="IPR030456">
    <property type="entry name" value="TF_fork_head_CS_2"/>
</dbReference>
<dbReference type="AlphaFoldDB" id="A0A8C5UM84"/>
<name>A0A8C5UM84_9PASS</name>
<reference evidence="8" key="2">
    <citation type="submission" date="2025-09" db="UniProtKB">
        <authorList>
            <consortium name="Ensembl"/>
        </authorList>
    </citation>
    <scope>IDENTIFICATION</scope>
</reference>
<accession>A0A8C5UM84</accession>
<evidence type="ECO:0000256" key="6">
    <source>
        <dbReference type="SAM" id="Phobius"/>
    </source>
</evidence>
<sequence>RTESGGGSDPRDMSAPRPGAESGISTWWARATTGGKTAGEAGSPAALPRLPLDEARSCAAPRRRGERQQRSGSRAGPPRSGEGAGGGEEGERRRRRRAAGQSKPKSSLVKPPYSYIALITMAIQTNRFPYYREKFPAWQNSIRHNLSLNDCFVKIPREPGNPGKGNYWTLDPQSEDMFDNGSFLRRRKRFKRHQQEHLRDQTALMMQGFGAYGLAGPYGRPYGLHPGAYTHPAAAAAALQYPYIPPVGPMLPPAVPLLPSSELSRKAFNSQLSPSLQLHSRPSFSIENIIGVPAASSAASAQTFLRPPVTVQSALMAHQPLALARTTAAIAPILSVPTNIIAGQFLHVRQSVPLAFSVPLMLCVVLGWLLVWVGGLLCYVRVWNASLCALGMAPSCVLSCWGSTPMSIAVIWPNA</sequence>
<evidence type="ECO:0000256" key="1">
    <source>
        <dbReference type="ARBA" id="ARBA00004123"/>
    </source>
</evidence>
<dbReference type="InterPro" id="IPR036390">
    <property type="entry name" value="WH_DNA-bd_sf"/>
</dbReference>
<dbReference type="PROSITE" id="PS00658">
    <property type="entry name" value="FORK_HEAD_2"/>
    <property type="match status" value="1"/>
</dbReference>
<evidence type="ECO:0000259" key="7">
    <source>
        <dbReference type="PROSITE" id="PS50039"/>
    </source>
</evidence>
<dbReference type="PANTHER" id="PTHR11829">
    <property type="entry name" value="FORKHEAD BOX PROTEIN"/>
    <property type="match status" value="1"/>
</dbReference>
<dbReference type="GO" id="GO:0005634">
    <property type="term" value="C:nucleus"/>
    <property type="evidence" value="ECO:0007669"/>
    <property type="project" value="UniProtKB-SubCell"/>
</dbReference>
<feature type="transmembrane region" description="Helical" evidence="6">
    <location>
        <begin position="354"/>
        <end position="380"/>
    </location>
</feature>
<dbReference type="OrthoDB" id="5402974at2759"/>
<dbReference type="GO" id="GO:0009653">
    <property type="term" value="P:anatomical structure morphogenesis"/>
    <property type="evidence" value="ECO:0007669"/>
    <property type="project" value="TreeGrafter"/>
</dbReference>
<organism evidence="8 9">
    <name type="scientific">Malurus cyaneus samueli</name>
    <dbReference type="NCBI Taxonomy" id="2593467"/>
    <lineage>
        <taxon>Eukaryota</taxon>
        <taxon>Metazoa</taxon>
        <taxon>Chordata</taxon>
        <taxon>Craniata</taxon>
        <taxon>Vertebrata</taxon>
        <taxon>Euteleostomi</taxon>
        <taxon>Archelosauria</taxon>
        <taxon>Archosauria</taxon>
        <taxon>Dinosauria</taxon>
        <taxon>Saurischia</taxon>
        <taxon>Theropoda</taxon>
        <taxon>Coelurosauria</taxon>
        <taxon>Aves</taxon>
        <taxon>Neognathae</taxon>
        <taxon>Neoaves</taxon>
        <taxon>Telluraves</taxon>
        <taxon>Australaves</taxon>
        <taxon>Passeriformes</taxon>
        <taxon>Meliphagoidea</taxon>
        <taxon>Maluridae</taxon>
        <taxon>Malurus</taxon>
    </lineage>
</organism>
<evidence type="ECO:0000256" key="4">
    <source>
        <dbReference type="PROSITE-ProRule" id="PRU00089"/>
    </source>
</evidence>
<dbReference type="InterPro" id="IPR018122">
    <property type="entry name" value="TF_fork_head_CS_1"/>
</dbReference>
<dbReference type="Gene3D" id="1.10.10.10">
    <property type="entry name" value="Winged helix-like DNA-binding domain superfamily/Winged helix DNA-binding domain"/>
    <property type="match status" value="1"/>
</dbReference>
<keyword evidence="6" id="KW-1133">Transmembrane helix</keyword>
<feature type="domain" description="Fork-head" evidence="7">
    <location>
        <begin position="110"/>
        <end position="188"/>
    </location>
</feature>
<dbReference type="Ensembl" id="ENSMCST00000023413.1">
    <property type="protein sequence ID" value="ENSMCSP00000022835.1"/>
    <property type="gene ID" value="ENSMCSG00000015890.1"/>
</dbReference>
<protein>
    <submittedName>
        <fullName evidence="8">Forkhead box D3</fullName>
    </submittedName>
</protein>
<dbReference type="GO" id="GO:0030154">
    <property type="term" value="P:cell differentiation"/>
    <property type="evidence" value="ECO:0007669"/>
    <property type="project" value="TreeGrafter"/>
</dbReference>
<feature type="compositionally biased region" description="Basic and acidic residues" evidence="5">
    <location>
        <begin position="1"/>
        <end position="14"/>
    </location>
</feature>
<dbReference type="PROSITE" id="PS50039">
    <property type="entry name" value="FORK_HEAD_3"/>
    <property type="match status" value="1"/>
</dbReference>
<dbReference type="GO" id="GO:0000981">
    <property type="term" value="F:DNA-binding transcription factor activity, RNA polymerase II-specific"/>
    <property type="evidence" value="ECO:0007669"/>
    <property type="project" value="TreeGrafter"/>
</dbReference>
<dbReference type="InterPro" id="IPR050211">
    <property type="entry name" value="FOX_domain-containing"/>
</dbReference>
<dbReference type="PANTHER" id="PTHR11829:SF402">
    <property type="entry name" value="FORK HEAD DOMAIN-CONTAINING PROTEIN FD3-RELATED"/>
    <property type="match status" value="1"/>
</dbReference>
<keyword evidence="6" id="KW-0812">Transmembrane</keyword>
<evidence type="ECO:0000256" key="5">
    <source>
        <dbReference type="SAM" id="MobiDB-lite"/>
    </source>
</evidence>
<evidence type="ECO:0000313" key="8">
    <source>
        <dbReference type="Ensembl" id="ENSMCSP00000022835.1"/>
    </source>
</evidence>
<feature type="compositionally biased region" description="Low complexity" evidence="5">
    <location>
        <begin position="26"/>
        <end position="42"/>
    </location>
</feature>
<dbReference type="GO" id="GO:0000978">
    <property type="term" value="F:RNA polymerase II cis-regulatory region sequence-specific DNA binding"/>
    <property type="evidence" value="ECO:0007669"/>
    <property type="project" value="TreeGrafter"/>
</dbReference>
<reference evidence="8" key="1">
    <citation type="submission" date="2025-08" db="UniProtKB">
        <authorList>
            <consortium name="Ensembl"/>
        </authorList>
    </citation>
    <scope>IDENTIFICATION</scope>
</reference>
<keyword evidence="3 4" id="KW-0539">Nucleus</keyword>
<keyword evidence="6" id="KW-0472">Membrane</keyword>
<evidence type="ECO:0000313" key="9">
    <source>
        <dbReference type="Proteomes" id="UP000694560"/>
    </source>
</evidence>
<dbReference type="InterPro" id="IPR036388">
    <property type="entry name" value="WH-like_DNA-bd_sf"/>
</dbReference>
<dbReference type="SUPFAM" id="SSF46785">
    <property type="entry name" value="Winged helix' DNA-binding domain"/>
    <property type="match status" value="1"/>
</dbReference>
<feature type="region of interest" description="Disordered" evidence="5">
    <location>
        <begin position="1"/>
        <end position="108"/>
    </location>
</feature>
<feature type="DNA-binding region" description="Fork-head" evidence="4">
    <location>
        <begin position="110"/>
        <end position="188"/>
    </location>
</feature>
<dbReference type="SMART" id="SM00339">
    <property type="entry name" value="FH"/>
    <property type="match status" value="1"/>
</dbReference>
<keyword evidence="9" id="KW-1185">Reference proteome</keyword>
<dbReference type="InterPro" id="IPR001766">
    <property type="entry name" value="Fork_head_dom"/>
</dbReference>
<evidence type="ECO:0000256" key="2">
    <source>
        <dbReference type="ARBA" id="ARBA00023125"/>
    </source>
</evidence>
<feature type="compositionally biased region" description="Low complexity" evidence="5">
    <location>
        <begin position="70"/>
        <end position="81"/>
    </location>
</feature>
<comment type="subcellular location">
    <subcellularLocation>
        <location evidence="1 4">Nucleus</location>
    </subcellularLocation>
</comment>